<dbReference type="InterPro" id="IPR021957">
    <property type="entry name" value="DUF3574"/>
</dbReference>
<protein>
    <submittedName>
        <fullName evidence="2">DUF3574 domain-containing protein</fullName>
    </submittedName>
</protein>
<comment type="caution">
    <text evidence="2">The sequence shown here is derived from an EMBL/GenBank/DDBJ whole genome shotgun (WGS) entry which is preliminary data.</text>
</comment>
<evidence type="ECO:0000313" key="2">
    <source>
        <dbReference type="EMBL" id="NIA67674.1"/>
    </source>
</evidence>
<organism evidence="2 3">
    <name type="scientific">Pelagibius litoralis</name>
    <dbReference type="NCBI Taxonomy" id="374515"/>
    <lineage>
        <taxon>Bacteria</taxon>
        <taxon>Pseudomonadati</taxon>
        <taxon>Pseudomonadota</taxon>
        <taxon>Alphaproteobacteria</taxon>
        <taxon>Rhodospirillales</taxon>
        <taxon>Rhodovibrionaceae</taxon>
        <taxon>Pelagibius</taxon>
    </lineage>
</organism>
<feature type="chain" id="PRO_5037052293" evidence="1">
    <location>
        <begin position="30"/>
        <end position="146"/>
    </location>
</feature>
<dbReference type="RefSeq" id="WP_167221448.1">
    <property type="nucleotide sequence ID" value="NZ_JAAQPH010000002.1"/>
</dbReference>
<dbReference type="AlphaFoldDB" id="A0A967C3C0"/>
<reference evidence="2" key="1">
    <citation type="submission" date="2020-03" db="EMBL/GenBank/DDBJ databases">
        <title>Genome of Pelagibius litoralis DSM 21314T.</title>
        <authorList>
            <person name="Wang G."/>
        </authorList>
    </citation>
    <scope>NUCLEOTIDE SEQUENCE</scope>
    <source>
        <strain evidence="2">DSM 21314</strain>
    </source>
</reference>
<sequence length="146" mass="15891">MRIPHVFAAILLAAGLAGGFFSVPAPASAQVVLPTCQADYLSMARLELYFGTERPDGSPVTDAEWNGFLDEEVTPRFPDGLTVLTGNGQWRNSKGVITKETSAVLVILYVPSDDSETKIEAVRSAYKKRFDQESVMRVDSANCVSF</sequence>
<accession>A0A967C3C0</accession>
<name>A0A967C3C0_9PROT</name>
<evidence type="ECO:0000256" key="1">
    <source>
        <dbReference type="SAM" id="SignalP"/>
    </source>
</evidence>
<dbReference type="Proteomes" id="UP000761264">
    <property type="component" value="Unassembled WGS sequence"/>
</dbReference>
<dbReference type="EMBL" id="JAAQPH010000002">
    <property type="protein sequence ID" value="NIA67674.1"/>
    <property type="molecule type" value="Genomic_DNA"/>
</dbReference>
<evidence type="ECO:0000313" key="3">
    <source>
        <dbReference type="Proteomes" id="UP000761264"/>
    </source>
</evidence>
<dbReference type="Pfam" id="PF12098">
    <property type="entry name" value="DUF3574"/>
    <property type="match status" value="1"/>
</dbReference>
<keyword evidence="1" id="KW-0732">Signal</keyword>
<gene>
    <name evidence="2" type="ORF">HBA54_03645</name>
</gene>
<proteinExistence type="predicted"/>
<feature type="signal peptide" evidence="1">
    <location>
        <begin position="1"/>
        <end position="29"/>
    </location>
</feature>
<keyword evidence="3" id="KW-1185">Reference proteome</keyword>